<dbReference type="RefSeq" id="WP_377495408.1">
    <property type="nucleotide sequence ID" value="NZ_JBHMDO010000024.1"/>
</dbReference>
<evidence type="ECO:0000313" key="8">
    <source>
        <dbReference type="EMBL" id="MFB9327280.1"/>
    </source>
</evidence>
<keyword evidence="9" id="KW-1185">Reference proteome</keyword>
<accession>A0ABV5KPY4</accession>
<feature type="transmembrane region" description="Helical" evidence="7">
    <location>
        <begin position="373"/>
        <end position="401"/>
    </location>
</feature>
<feature type="transmembrane region" description="Helical" evidence="7">
    <location>
        <begin position="21"/>
        <end position="40"/>
    </location>
</feature>
<evidence type="ECO:0000256" key="7">
    <source>
        <dbReference type="SAM" id="Phobius"/>
    </source>
</evidence>
<feature type="transmembrane region" description="Helical" evidence="7">
    <location>
        <begin position="299"/>
        <end position="323"/>
    </location>
</feature>
<dbReference type="PIRSF" id="PIRSF004810">
    <property type="entry name" value="ChrA"/>
    <property type="match status" value="1"/>
</dbReference>
<organism evidence="8 9">
    <name type="scientific">Paenibacillus aurantiacus</name>
    <dbReference type="NCBI Taxonomy" id="1936118"/>
    <lineage>
        <taxon>Bacteria</taxon>
        <taxon>Bacillati</taxon>
        <taxon>Bacillota</taxon>
        <taxon>Bacilli</taxon>
        <taxon>Bacillales</taxon>
        <taxon>Paenibacillaceae</taxon>
        <taxon>Paenibacillus</taxon>
    </lineage>
</organism>
<dbReference type="PANTHER" id="PTHR33567:SF3">
    <property type="entry name" value="CHROMATE ION TRANSPORTER (EUROFUNG)"/>
    <property type="match status" value="1"/>
</dbReference>
<name>A0ABV5KPY4_9BACL</name>
<proteinExistence type="inferred from homology"/>
<comment type="subcellular location">
    <subcellularLocation>
        <location evidence="1">Cell membrane</location>
        <topology evidence="1">Multi-pass membrane protein</topology>
    </subcellularLocation>
</comment>
<feature type="transmembrane region" description="Helical" evidence="7">
    <location>
        <begin position="335"/>
        <end position="353"/>
    </location>
</feature>
<evidence type="ECO:0000256" key="2">
    <source>
        <dbReference type="ARBA" id="ARBA00005262"/>
    </source>
</evidence>
<dbReference type="EMBL" id="JBHMDO010000024">
    <property type="protein sequence ID" value="MFB9327280.1"/>
    <property type="molecule type" value="Genomic_DNA"/>
</dbReference>
<dbReference type="Proteomes" id="UP001589747">
    <property type="component" value="Unassembled WGS sequence"/>
</dbReference>
<keyword evidence="4 7" id="KW-0812">Transmembrane</keyword>
<keyword evidence="5 7" id="KW-1133">Transmembrane helix</keyword>
<dbReference type="PANTHER" id="PTHR33567">
    <property type="entry name" value="CHROMATE ION TRANSPORTER (EUROFUNG)"/>
    <property type="match status" value="1"/>
</dbReference>
<comment type="similarity">
    <text evidence="2">Belongs to the chromate ion transporter (CHR) (TC 2.A.51) family.</text>
</comment>
<reference evidence="8 9" key="1">
    <citation type="submission" date="2024-09" db="EMBL/GenBank/DDBJ databases">
        <authorList>
            <person name="Sun Q."/>
            <person name="Mori K."/>
        </authorList>
    </citation>
    <scope>NUCLEOTIDE SEQUENCE [LARGE SCALE GENOMIC DNA]</scope>
    <source>
        <strain evidence="8 9">TISTR 2452</strain>
    </source>
</reference>
<dbReference type="InterPro" id="IPR003370">
    <property type="entry name" value="Chromate_transpt"/>
</dbReference>
<evidence type="ECO:0000313" key="9">
    <source>
        <dbReference type="Proteomes" id="UP001589747"/>
    </source>
</evidence>
<dbReference type="InterPro" id="IPR014047">
    <property type="entry name" value="Chr_Tranpt_l_chain"/>
</dbReference>
<keyword evidence="3" id="KW-1003">Cell membrane</keyword>
<keyword evidence="6 7" id="KW-0472">Membrane</keyword>
<feature type="transmembrane region" description="Helical" evidence="7">
    <location>
        <begin position="89"/>
        <end position="111"/>
    </location>
</feature>
<dbReference type="Pfam" id="PF02417">
    <property type="entry name" value="Chromate_transp"/>
    <property type="match status" value="2"/>
</dbReference>
<evidence type="ECO:0000256" key="1">
    <source>
        <dbReference type="ARBA" id="ARBA00004651"/>
    </source>
</evidence>
<evidence type="ECO:0000256" key="3">
    <source>
        <dbReference type="ARBA" id="ARBA00022475"/>
    </source>
</evidence>
<evidence type="ECO:0000256" key="5">
    <source>
        <dbReference type="ARBA" id="ARBA00022989"/>
    </source>
</evidence>
<feature type="transmembrane region" description="Helical" evidence="7">
    <location>
        <begin position="123"/>
        <end position="145"/>
    </location>
</feature>
<comment type="caution">
    <text evidence="8">The sequence shown here is derived from an EMBL/GenBank/DDBJ whole genome shotgun (WGS) entry which is preliminary data.</text>
</comment>
<sequence length="402" mass="42362">MDHDIDLAKPRRDAVWEVFRAALRLGLTSFGGPVAHLGYFRAEYVEKRRWLNDQTYAEIVSLCQLLPGPASSQVGIAIGMLRAGWLGGIAAWAGFTLPSALALAALAYAMGATDLAGGEWAKWLLLVAVAVVAQAVQGMALTLASERKTGSIALAAAALSLLWPASWAQLVILAGAAGVGMLLFRRADPDANAMNPLASPVGARSAVWLLGLLLVLLFGLPAAAALADSAWLHLAANFYRAGALVFGGGHVVLPMLEPAVAEQAWMSGEQFMAGYGAAQAVPGPLFTLSAYIGMAAAGWVGSIVAVLAMFFPSFLLVGGTLPFWSRIRRQQRLQAVLKGINAAVVGILLAALYDPVFTGAVHDRFDLCVVLVAYGLLVLWKMPAWMLTGLALIAGVATTWWM</sequence>
<dbReference type="NCBIfam" id="TIGR00937">
    <property type="entry name" value="2A51"/>
    <property type="match status" value="1"/>
</dbReference>
<feature type="transmembrane region" description="Helical" evidence="7">
    <location>
        <begin position="205"/>
        <end position="226"/>
    </location>
</feature>
<evidence type="ECO:0000256" key="6">
    <source>
        <dbReference type="ARBA" id="ARBA00023136"/>
    </source>
</evidence>
<protein>
    <submittedName>
        <fullName evidence="8">Chromate efflux transporter</fullName>
    </submittedName>
</protein>
<evidence type="ECO:0000256" key="4">
    <source>
        <dbReference type="ARBA" id="ARBA00022692"/>
    </source>
</evidence>
<gene>
    <name evidence="8" type="primary">chrA</name>
    <name evidence="8" type="ORF">ACFFSY_15240</name>
</gene>
<feature type="transmembrane region" description="Helical" evidence="7">
    <location>
        <begin position="165"/>
        <end position="184"/>
    </location>
</feature>